<dbReference type="Gene3D" id="2.30.42.10">
    <property type="match status" value="1"/>
</dbReference>
<dbReference type="RefSeq" id="WP_278429488.1">
    <property type="nucleotide sequence ID" value="NZ_DOLB01000154.1"/>
</dbReference>
<dbReference type="SMART" id="SM00228">
    <property type="entry name" value="PDZ"/>
    <property type="match status" value="1"/>
</dbReference>
<dbReference type="Gene3D" id="2.40.10.120">
    <property type="match status" value="1"/>
</dbReference>
<evidence type="ECO:0000256" key="3">
    <source>
        <dbReference type="ARBA" id="ARBA00022801"/>
    </source>
</evidence>
<keyword evidence="3" id="KW-0378">Hydrolase</keyword>
<keyword evidence="4" id="KW-0472">Membrane</keyword>
<dbReference type="Proteomes" id="UP000264445">
    <property type="component" value="Unassembled WGS sequence"/>
</dbReference>
<proteinExistence type="inferred from homology"/>
<dbReference type="AlphaFoldDB" id="A0A101E5A6"/>
<evidence type="ECO:0000313" key="7">
    <source>
        <dbReference type="Proteomes" id="UP000264445"/>
    </source>
</evidence>
<comment type="similarity">
    <text evidence="1">Belongs to the peptidase S1C family.</text>
</comment>
<evidence type="ECO:0000256" key="2">
    <source>
        <dbReference type="ARBA" id="ARBA00022670"/>
    </source>
</evidence>
<gene>
    <name evidence="6" type="ORF">DEA61_10390</name>
</gene>
<dbReference type="InterPro" id="IPR001940">
    <property type="entry name" value="Peptidase_S1C"/>
</dbReference>
<evidence type="ECO:0000259" key="5">
    <source>
        <dbReference type="PROSITE" id="PS50106"/>
    </source>
</evidence>
<dbReference type="GO" id="GO:0006508">
    <property type="term" value="P:proteolysis"/>
    <property type="evidence" value="ECO:0007669"/>
    <property type="project" value="UniProtKB-KW"/>
</dbReference>
<dbReference type="PANTHER" id="PTHR22939:SF129">
    <property type="entry name" value="SERINE PROTEASE HTRA2, MITOCHONDRIAL"/>
    <property type="match status" value="1"/>
</dbReference>
<name>A0A101E5A6_9THEO</name>
<keyword evidence="4" id="KW-1133">Transmembrane helix</keyword>
<dbReference type="PRINTS" id="PR00834">
    <property type="entry name" value="PROTEASES2C"/>
</dbReference>
<dbReference type="PANTHER" id="PTHR22939">
    <property type="entry name" value="SERINE PROTEASE FAMILY S1C HTRA-RELATED"/>
    <property type="match status" value="1"/>
</dbReference>
<dbReference type="EMBL" id="DOLB01000154">
    <property type="protein sequence ID" value="HBT50168.1"/>
    <property type="molecule type" value="Genomic_DNA"/>
</dbReference>
<keyword evidence="4" id="KW-0812">Transmembrane</keyword>
<accession>A0A101E5A6</accession>
<sequence>MQYNFNKLVATAIISSFITSLIFIYIAPNFLWGKIIPIPYPPESNLKKEIIIPKREPPTVAEAVAKKATPAVVGITTLEFERKYYFLERAVEGVGSGFIVHPDGYIITNNHVVNENSRNIKVYLSNGNILPGKVMWTDPVLDLTILKVDAKNLPVIELGDSDRLSVGQTAIAIGNPLGLRFQRTVTLGIISALNRSLPITEDSKPKIMEDLIQTDASINPGNSGGPLMDSQGYAIGINTAKVTTAEGLGFAIPINIVKPILKKVIETGTFKPPYLGIVAYDREIASYITADVYIYEGIYVADIDPTGPAYKAGIRKGYIILEVNGKPVNTMTGLKCIIYEKKPGESIKVKYKTLTGKEGYVTIVLGK</sequence>
<evidence type="ECO:0000256" key="1">
    <source>
        <dbReference type="ARBA" id="ARBA00010541"/>
    </source>
</evidence>
<feature type="domain" description="PDZ" evidence="5">
    <location>
        <begin position="297"/>
        <end position="355"/>
    </location>
</feature>
<evidence type="ECO:0000313" key="6">
    <source>
        <dbReference type="EMBL" id="HBT50168.1"/>
    </source>
</evidence>
<feature type="transmembrane region" description="Helical" evidence="4">
    <location>
        <begin position="12"/>
        <end position="32"/>
    </location>
</feature>
<protein>
    <submittedName>
        <fullName evidence="6">Peptidase S1</fullName>
    </submittedName>
</protein>
<reference evidence="6 7" key="1">
    <citation type="journal article" date="2018" name="Nat. Biotechnol.">
        <title>A standardized bacterial taxonomy based on genome phylogeny substantially revises the tree of life.</title>
        <authorList>
            <person name="Parks D.H."/>
            <person name="Chuvochina M."/>
            <person name="Waite D.W."/>
            <person name="Rinke C."/>
            <person name="Skarshewski A."/>
            <person name="Chaumeil P.A."/>
            <person name="Hugenholtz P."/>
        </authorList>
    </citation>
    <scope>NUCLEOTIDE SEQUENCE [LARGE SCALE GENOMIC DNA]</scope>
    <source>
        <strain evidence="6">UBA12544</strain>
    </source>
</reference>
<dbReference type="SUPFAM" id="SSF50494">
    <property type="entry name" value="Trypsin-like serine proteases"/>
    <property type="match status" value="1"/>
</dbReference>
<dbReference type="GO" id="GO:0004252">
    <property type="term" value="F:serine-type endopeptidase activity"/>
    <property type="evidence" value="ECO:0007669"/>
    <property type="project" value="InterPro"/>
</dbReference>
<dbReference type="InterPro" id="IPR036034">
    <property type="entry name" value="PDZ_sf"/>
</dbReference>
<comment type="caution">
    <text evidence="6">The sequence shown here is derived from an EMBL/GenBank/DDBJ whole genome shotgun (WGS) entry which is preliminary data.</text>
</comment>
<organism evidence="6 7">
    <name type="scientific">Caldanaerobacter subterraneus</name>
    <dbReference type="NCBI Taxonomy" id="911092"/>
    <lineage>
        <taxon>Bacteria</taxon>
        <taxon>Bacillati</taxon>
        <taxon>Bacillota</taxon>
        <taxon>Clostridia</taxon>
        <taxon>Thermoanaerobacterales</taxon>
        <taxon>Thermoanaerobacteraceae</taxon>
        <taxon>Caldanaerobacter</taxon>
    </lineage>
</organism>
<dbReference type="InterPro" id="IPR009003">
    <property type="entry name" value="Peptidase_S1_PA"/>
</dbReference>
<dbReference type="PROSITE" id="PS50106">
    <property type="entry name" value="PDZ"/>
    <property type="match status" value="1"/>
</dbReference>
<dbReference type="SUPFAM" id="SSF50156">
    <property type="entry name" value="PDZ domain-like"/>
    <property type="match status" value="1"/>
</dbReference>
<dbReference type="Pfam" id="PF13180">
    <property type="entry name" value="PDZ_2"/>
    <property type="match status" value="1"/>
</dbReference>
<dbReference type="InterPro" id="IPR001478">
    <property type="entry name" value="PDZ"/>
</dbReference>
<dbReference type="Pfam" id="PF13365">
    <property type="entry name" value="Trypsin_2"/>
    <property type="match status" value="1"/>
</dbReference>
<evidence type="ECO:0000256" key="4">
    <source>
        <dbReference type="SAM" id="Phobius"/>
    </source>
</evidence>
<keyword evidence="2" id="KW-0645">Protease</keyword>